<comment type="caution">
    <text evidence="6">The sequence shown here is derived from an EMBL/GenBank/DDBJ whole genome shotgun (WGS) entry which is preliminary data.</text>
</comment>
<dbReference type="SUPFAM" id="SSF51430">
    <property type="entry name" value="NAD(P)-linked oxidoreductase"/>
    <property type="match status" value="1"/>
</dbReference>
<dbReference type="Proteomes" id="UP000245506">
    <property type="component" value="Unassembled WGS sequence"/>
</dbReference>
<evidence type="ECO:0000256" key="4">
    <source>
        <dbReference type="ARBA" id="ARBA00070119"/>
    </source>
</evidence>
<dbReference type="RefSeq" id="WP_109821702.1">
    <property type="nucleotide sequence ID" value="NZ_QGKL01000009.1"/>
</dbReference>
<dbReference type="FunFam" id="3.20.20.100:FF:000005">
    <property type="entry name" value="NADP(H)-dependent aldo-keto reductase"/>
    <property type="match status" value="1"/>
</dbReference>
<evidence type="ECO:0000256" key="2">
    <source>
        <dbReference type="ARBA" id="ARBA00023002"/>
    </source>
</evidence>
<accession>A0A317CK70</accession>
<dbReference type="CDD" id="cd19094">
    <property type="entry name" value="AKR_Tas-like"/>
    <property type="match status" value="1"/>
</dbReference>
<keyword evidence="2" id="KW-0560">Oxidoreductase</keyword>
<keyword evidence="1" id="KW-0521">NADP</keyword>
<dbReference type="Gene3D" id="3.20.20.100">
    <property type="entry name" value="NADP-dependent oxidoreductase domain"/>
    <property type="match status" value="1"/>
</dbReference>
<dbReference type="AlphaFoldDB" id="A0A317CK70"/>
<reference evidence="6 7" key="1">
    <citation type="submission" date="2018-05" db="EMBL/GenBank/DDBJ databases">
        <title>Leucothrix arctica sp. nov., isolated from Arctic seawater.</title>
        <authorList>
            <person name="Choi A."/>
            <person name="Baek K."/>
        </authorList>
    </citation>
    <scope>NUCLEOTIDE SEQUENCE [LARGE SCALE GENOMIC DNA]</scope>
    <source>
        <strain evidence="6 7">IMCC9719</strain>
    </source>
</reference>
<evidence type="ECO:0000313" key="6">
    <source>
        <dbReference type="EMBL" id="PWQ98896.1"/>
    </source>
</evidence>
<evidence type="ECO:0000256" key="3">
    <source>
        <dbReference type="ARBA" id="ARBA00038157"/>
    </source>
</evidence>
<dbReference type="InterPro" id="IPR023210">
    <property type="entry name" value="NADP_OxRdtase_dom"/>
</dbReference>
<dbReference type="PANTHER" id="PTHR43364">
    <property type="entry name" value="NADH-SPECIFIC METHYLGLYOXAL REDUCTASE-RELATED"/>
    <property type="match status" value="1"/>
</dbReference>
<dbReference type="GO" id="GO:0016491">
    <property type="term" value="F:oxidoreductase activity"/>
    <property type="evidence" value="ECO:0007669"/>
    <property type="project" value="UniProtKB-KW"/>
</dbReference>
<comment type="similarity">
    <text evidence="3">Belongs to the aldo/keto reductase family. Aldo/keto reductase 2 subfamily.</text>
</comment>
<organism evidence="6 7">
    <name type="scientific">Leucothrix arctica</name>
    <dbReference type="NCBI Taxonomy" id="1481894"/>
    <lineage>
        <taxon>Bacteria</taxon>
        <taxon>Pseudomonadati</taxon>
        <taxon>Pseudomonadota</taxon>
        <taxon>Gammaproteobacteria</taxon>
        <taxon>Thiotrichales</taxon>
        <taxon>Thiotrichaceae</taxon>
        <taxon>Leucothrix</taxon>
    </lineage>
</organism>
<dbReference type="NCBIfam" id="NF007912">
    <property type="entry name" value="PRK10625.1"/>
    <property type="match status" value="1"/>
</dbReference>
<dbReference type="InterPro" id="IPR050523">
    <property type="entry name" value="AKR_Detox_Biosynth"/>
</dbReference>
<dbReference type="InterPro" id="IPR036812">
    <property type="entry name" value="NAD(P)_OxRdtase_dom_sf"/>
</dbReference>
<dbReference type="EMBL" id="QGKL01000009">
    <property type="protein sequence ID" value="PWQ98896.1"/>
    <property type="molecule type" value="Genomic_DNA"/>
</dbReference>
<name>A0A317CK70_9GAMM</name>
<evidence type="ECO:0000256" key="1">
    <source>
        <dbReference type="ARBA" id="ARBA00022857"/>
    </source>
</evidence>
<protein>
    <recommendedName>
        <fullName evidence="4">Protein tas</fullName>
    </recommendedName>
</protein>
<feature type="domain" description="NADP-dependent oxidoreductase" evidence="5">
    <location>
        <begin position="16"/>
        <end position="339"/>
    </location>
</feature>
<gene>
    <name evidence="6" type="ORF">DKT75_01665</name>
</gene>
<evidence type="ECO:0000313" key="7">
    <source>
        <dbReference type="Proteomes" id="UP000245506"/>
    </source>
</evidence>
<sequence length="348" mass="38724">MEYRKLGKTGIDVSVICLGTMTYGEQNNEQEAHEQLDYAIERGINFIDTAEVYAIPINPETQGLTEQYVGSWLAGRGDRDKIVLASKVVGPGVGHIRGGAQLTREHITKAVEGSLSRLHTDYLDLYQVHWPARNANFFSSLDYVADMDEDLAAEEATILETLETLSDLVKQGKIRSVGLSNETPWGTMRHLQLADKFGLARVASVQNPYSLLNRSYEVGLAEVSHREQIGLLAYSPLGFGVLTGKYEKGAMPENARLTRWTDYFPRYRTEEGQLATTKYVELAKAHGMTPTQLALAFVNTRPFVAANIIGATTMEQLKENIDSWQTEISDEVMAGINEIHQQHCNPCP</sequence>
<proteinExistence type="inferred from homology"/>
<evidence type="ECO:0000259" key="5">
    <source>
        <dbReference type="Pfam" id="PF00248"/>
    </source>
</evidence>
<keyword evidence="7" id="KW-1185">Reference proteome</keyword>
<dbReference type="Pfam" id="PF00248">
    <property type="entry name" value="Aldo_ket_red"/>
    <property type="match status" value="1"/>
</dbReference>
<dbReference type="OrthoDB" id="9772407at2"/>
<dbReference type="PANTHER" id="PTHR43364:SF4">
    <property type="entry name" value="NAD(P)-LINKED OXIDOREDUCTASE SUPERFAMILY PROTEIN"/>
    <property type="match status" value="1"/>
</dbReference>